<evidence type="ECO:0000313" key="2">
    <source>
        <dbReference type="EMBL" id="SDH62541.1"/>
    </source>
</evidence>
<dbReference type="PRINTS" id="PR00598">
    <property type="entry name" value="HTHMARR"/>
</dbReference>
<dbReference type="AlphaFoldDB" id="A0A1G8DYA9"/>
<organism evidence="2 3">
    <name type="scientific">Phytopseudomonas flavescens</name>
    <dbReference type="NCBI Taxonomy" id="29435"/>
    <lineage>
        <taxon>Bacteria</taxon>
        <taxon>Pseudomonadati</taxon>
        <taxon>Pseudomonadota</taxon>
        <taxon>Gammaproteobacteria</taxon>
        <taxon>Pseudomonadales</taxon>
        <taxon>Pseudomonadaceae</taxon>
        <taxon>Phytopseudomonas</taxon>
    </lineage>
</organism>
<dbReference type="InterPro" id="IPR036390">
    <property type="entry name" value="WH_DNA-bd_sf"/>
</dbReference>
<sequence>MTMTARYLADPLQQLTHAYKGYLRRSIQKAGIALPITHVRALRGIAHSTDCTAFGLSSHMRRDKAQITRVLNDLLDAALISKREHPRDRRSQLLELTPAGQAIVQQMLELDAQATRHMTEGLEPEQINAFIHLARHMTDRLNDR</sequence>
<dbReference type="GO" id="GO:0003700">
    <property type="term" value="F:DNA-binding transcription factor activity"/>
    <property type="evidence" value="ECO:0007669"/>
    <property type="project" value="InterPro"/>
</dbReference>
<dbReference type="PANTHER" id="PTHR33164:SF43">
    <property type="entry name" value="HTH-TYPE TRANSCRIPTIONAL REPRESSOR YETL"/>
    <property type="match status" value="1"/>
</dbReference>
<dbReference type="Pfam" id="PF01047">
    <property type="entry name" value="MarR"/>
    <property type="match status" value="1"/>
</dbReference>
<evidence type="ECO:0000259" key="1">
    <source>
        <dbReference type="PROSITE" id="PS50995"/>
    </source>
</evidence>
<proteinExistence type="predicted"/>
<dbReference type="SMART" id="SM00347">
    <property type="entry name" value="HTH_MARR"/>
    <property type="match status" value="1"/>
</dbReference>
<evidence type="ECO:0000313" key="3">
    <source>
        <dbReference type="Proteomes" id="UP000198606"/>
    </source>
</evidence>
<dbReference type="PANTHER" id="PTHR33164">
    <property type="entry name" value="TRANSCRIPTIONAL REGULATOR, MARR FAMILY"/>
    <property type="match status" value="1"/>
</dbReference>
<accession>A0A1G8DYA9</accession>
<dbReference type="SUPFAM" id="SSF46785">
    <property type="entry name" value="Winged helix' DNA-binding domain"/>
    <property type="match status" value="1"/>
</dbReference>
<reference evidence="2 3" key="1">
    <citation type="submission" date="2016-10" db="EMBL/GenBank/DDBJ databases">
        <authorList>
            <person name="de Groot N.N."/>
        </authorList>
    </citation>
    <scope>NUCLEOTIDE SEQUENCE [LARGE SCALE GENOMIC DNA]</scope>
    <source>
        <strain evidence="2 3">LMG 18387</strain>
    </source>
</reference>
<feature type="domain" description="HTH marR-type" evidence="1">
    <location>
        <begin position="5"/>
        <end position="139"/>
    </location>
</feature>
<dbReference type="EMBL" id="FNDG01000006">
    <property type="protein sequence ID" value="SDH62541.1"/>
    <property type="molecule type" value="Genomic_DNA"/>
</dbReference>
<dbReference type="STRING" id="29435.SAMN05216588_1064"/>
<dbReference type="GO" id="GO:0006950">
    <property type="term" value="P:response to stress"/>
    <property type="evidence" value="ECO:0007669"/>
    <property type="project" value="TreeGrafter"/>
</dbReference>
<dbReference type="Gene3D" id="1.10.10.10">
    <property type="entry name" value="Winged helix-like DNA-binding domain superfamily/Winged helix DNA-binding domain"/>
    <property type="match status" value="1"/>
</dbReference>
<dbReference type="RefSeq" id="WP_084304715.1">
    <property type="nucleotide sequence ID" value="NZ_FNDG01000006.1"/>
</dbReference>
<dbReference type="InterPro" id="IPR036388">
    <property type="entry name" value="WH-like_DNA-bd_sf"/>
</dbReference>
<dbReference type="PROSITE" id="PS50995">
    <property type="entry name" value="HTH_MARR_2"/>
    <property type="match status" value="1"/>
</dbReference>
<dbReference type="InterPro" id="IPR039422">
    <property type="entry name" value="MarR/SlyA-like"/>
</dbReference>
<name>A0A1G8DYA9_9GAMM</name>
<dbReference type="GO" id="GO:0003677">
    <property type="term" value="F:DNA binding"/>
    <property type="evidence" value="ECO:0007669"/>
    <property type="project" value="UniProtKB-KW"/>
</dbReference>
<dbReference type="InterPro" id="IPR000835">
    <property type="entry name" value="HTH_MarR-typ"/>
</dbReference>
<protein>
    <submittedName>
        <fullName evidence="2">DNA-binding transcriptional regulator, MarR family</fullName>
    </submittedName>
</protein>
<gene>
    <name evidence="2" type="ORF">SAMN05216588_1064</name>
</gene>
<keyword evidence="2" id="KW-0238">DNA-binding</keyword>
<dbReference type="Proteomes" id="UP000198606">
    <property type="component" value="Unassembled WGS sequence"/>
</dbReference>